<reference evidence="1" key="1">
    <citation type="submission" date="2021-03" db="EMBL/GenBank/DDBJ databases">
        <title>Evolutionary innovations through gain and loss of genes in the ectomycorrhizal Boletales.</title>
        <authorList>
            <person name="Wu G."/>
            <person name="Miyauchi S."/>
            <person name="Morin E."/>
            <person name="Yang Z.-L."/>
            <person name="Xu J."/>
            <person name="Martin F.M."/>
        </authorList>
    </citation>
    <scope>NUCLEOTIDE SEQUENCE</scope>
    <source>
        <strain evidence="1">BR01</strain>
    </source>
</reference>
<organism evidence="1 2">
    <name type="scientific">Boletus reticuloceps</name>
    <dbReference type="NCBI Taxonomy" id="495285"/>
    <lineage>
        <taxon>Eukaryota</taxon>
        <taxon>Fungi</taxon>
        <taxon>Dikarya</taxon>
        <taxon>Basidiomycota</taxon>
        <taxon>Agaricomycotina</taxon>
        <taxon>Agaricomycetes</taxon>
        <taxon>Agaricomycetidae</taxon>
        <taxon>Boletales</taxon>
        <taxon>Boletineae</taxon>
        <taxon>Boletaceae</taxon>
        <taxon>Boletoideae</taxon>
        <taxon>Boletus</taxon>
    </lineage>
</organism>
<protein>
    <submittedName>
        <fullName evidence="1">Uncharacterized protein</fullName>
    </submittedName>
</protein>
<gene>
    <name evidence="1" type="ORF">JVT61DRAFT_7620</name>
</gene>
<evidence type="ECO:0000313" key="1">
    <source>
        <dbReference type="EMBL" id="KAG6372514.1"/>
    </source>
</evidence>
<dbReference type="Proteomes" id="UP000683000">
    <property type="component" value="Unassembled WGS sequence"/>
</dbReference>
<sequence length="234" mass="24833">MAALPQPVTSPADYAAQVEIIRKIESLGGSAGYESNPDAFGDIVHALDPFKPDVWTKSIKELAEHENDPVAQKLKAKLQAEVDLDQSVSWPKDNAPLSSVVKAIKGIESLGGSTGFENFSKRPLKTNVQEPQAVLLSSSTYAWGYVTNALIYTSLELHTDTHSGSGHAWGLAVGVGTLRGSLSYDNYNANNYSFGNVVAGAIVILTSGGRETAQFVGALIGVDAGFGFDGSWSW</sequence>
<accession>A0A8I2YI16</accession>
<evidence type="ECO:0000313" key="2">
    <source>
        <dbReference type="Proteomes" id="UP000683000"/>
    </source>
</evidence>
<comment type="caution">
    <text evidence="1">The sequence shown here is derived from an EMBL/GenBank/DDBJ whole genome shotgun (WGS) entry which is preliminary data.</text>
</comment>
<keyword evidence="2" id="KW-1185">Reference proteome</keyword>
<dbReference type="AlphaFoldDB" id="A0A8I2YI16"/>
<dbReference type="EMBL" id="JAGFBS010000027">
    <property type="protein sequence ID" value="KAG6372514.1"/>
    <property type="molecule type" value="Genomic_DNA"/>
</dbReference>
<dbReference type="OrthoDB" id="2626000at2759"/>
<proteinExistence type="predicted"/>
<name>A0A8I2YI16_9AGAM</name>